<dbReference type="InterPro" id="IPR036817">
    <property type="entry name" value="Transthyretin/HIU_hydrolase_sf"/>
</dbReference>
<dbReference type="PANTHER" id="PTHR10395:SF11">
    <property type="entry name" value="5-HYDROXYISOURATE HYDROLASE"/>
    <property type="match status" value="1"/>
</dbReference>
<evidence type="ECO:0000313" key="2">
    <source>
        <dbReference type="Ensembl" id="ENSAMEP00000043855.1"/>
    </source>
</evidence>
<dbReference type="GO" id="GO:0006144">
    <property type="term" value="P:purine nucleobase metabolic process"/>
    <property type="evidence" value="ECO:0007669"/>
    <property type="project" value="TreeGrafter"/>
</dbReference>
<evidence type="ECO:0000259" key="1">
    <source>
        <dbReference type="Pfam" id="PF00576"/>
    </source>
</evidence>
<dbReference type="SUPFAM" id="SSF49472">
    <property type="entry name" value="Transthyretin (synonym: prealbumin)"/>
    <property type="match status" value="1"/>
</dbReference>
<accession>A0A7N5PAY1</accession>
<dbReference type="Pfam" id="PF00576">
    <property type="entry name" value="Transthyretin"/>
    <property type="match status" value="1"/>
</dbReference>
<dbReference type="AlphaFoldDB" id="A0A7N5PAY1"/>
<dbReference type="PANTHER" id="PTHR10395">
    <property type="entry name" value="URICASE AND TRANSTHYRETIN-RELATED"/>
    <property type="match status" value="1"/>
</dbReference>
<dbReference type="Ensembl" id="ENSAMET00000028888.1">
    <property type="protein sequence ID" value="ENSAMEP00000043855.1"/>
    <property type="gene ID" value="ENSAMEG00000026581.1"/>
</dbReference>
<dbReference type="Gene3D" id="2.60.40.180">
    <property type="entry name" value="Transthyretin/hydroxyisourate hydrolase domain"/>
    <property type="match status" value="1"/>
</dbReference>
<evidence type="ECO:0000313" key="3">
    <source>
        <dbReference type="Proteomes" id="UP000008912"/>
    </source>
</evidence>
<keyword evidence="3" id="KW-1185">Reference proteome</keyword>
<reference evidence="2 3" key="1">
    <citation type="journal article" date="2010" name="Nature">
        <title>The sequence and de novo assembly of the giant panda genome.</title>
        <authorList>
            <person name="Li R."/>
            <person name="Fan W."/>
            <person name="Tian G."/>
            <person name="Zhu H."/>
            <person name="He L."/>
            <person name="Cai J."/>
            <person name="Huang Q."/>
            <person name="Cai Q."/>
            <person name="Li B."/>
            <person name="Bai Y."/>
            <person name="Zhang Z."/>
            <person name="Zhang Y."/>
            <person name="Wang W."/>
            <person name="Li J."/>
            <person name="Wei F."/>
            <person name="Li H."/>
            <person name="Jian M."/>
            <person name="Li J."/>
            <person name="Zhang Z."/>
            <person name="Nielsen R."/>
            <person name="Li D."/>
            <person name="Gu W."/>
            <person name="Yang Z."/>
            <person name="Xuan Z."/>
            <person name="Ryder O.A."/>
            <person name="Leung F.C."/>
            <person name="Zhou Y."/>
            <person name="Cao J."/>
            <person name="Sun X."/>
            <person name="Fu Y."/>
            <person name="Fang X."/>
            <person name="Guo X."/>
            <person name="Wang B."/>
            <person name="Hou R."/>
            <person name="Shen F."/>
            <person name="Mu B."/>
            <person name="Ni P."/>
            <person name="Lin R."/>
            <person name="Qian W."/>
            <person name="Wang G."/>
            <person name="Yu C."/>
            <person name="Nie W."/>
            <person name="Wang J."/>
            <person name="Wu Z."/>
            <person name="Liang H."/>
            <person name="Min J."/>
            <person name="Wu Q."/>
            <person name="Cheng S."/>
            <person name="Ruan J."/>
            <person name="Wang M."/>
            <person name="Shi Z."/>
            <person name="Wen M."/>
            <person name="Liu B."/>
            <person name="Ren X."/>
            <person name="Zheng H."/>
            <person name="Dong D."/>
            <person name="Cook K."/>
            <person name="Shan G."/>
            <person name="Zhang H."/>
            <person name="Kosiol C."/>
            <person name="Xie X."/>
            <person name="Lu Z."/>
            <person name="Zheng H."/>
            <person name="Li Y."/>
            <person name="Steiner C.C."/>
            <person name="Lam T.T."/>
            <person name="Lin S."/>
            <person name="Zhang Q."/>
            <person name="Li G."/>
            <person name="Tian J."/>
            <person name="Gong T."/>
            <person name="Liu H."/>
            <person name="Zhang D."/>
            <person name="Fang L."/>
            <person name="Ye C."/>
            <person name="Zhang J."/>
            <person name="Hu W."/>
            <person name="Xu A."/>
            <person name="Ren Y."/>
            <person name="Zhang G."/>
            <person name="Bruford M.W."/>
            <person name="Li Q."/>
            <person name="Ma L."/>
            <person name="Guo Y."/>
            <person name="An N."/>
            <person name="Hu Y."/>
            <person name="Zheng Y."/>
            <person name="Shi Y."/>
            <person name="Li Z."/>
            <person name="Liu Q."/>
            <person name="Chen Y."/>
            <person name="Zhao J."/>
            <person name="Qu N."/>
            <person name="Zhao S."/>
            <person name="Tian F."/>
            <person name="Wang X."/>
            <person name="Wang H."/>
            <person name="Xu L."/>
            <person name="Liu X."/>
            <person name="Vinar T."/>
            <person name="Wang Y."/>
            <person name="Lam T.W."/>
            <person name="Yiu S.M."/>
            <person name="Liu S."/>
            <person name="Zhang H."/>
            <person name="Li D."/>
            <person name="Huang Y."/>
            <person name="Wang X."/>
            <person name="Yang G."/>
            <person name="Jiang Z."/>
            <person name="Wang J."/>
            <person name="Qin N."/>
            <person name="Li L."/>
            <person name="Li J."/>
            <person name="Bolund L."/>
            <person name="Kristiansen K."/>
            <person name="Wong G.K."/>
            <person name="Olson M."/>
            <person name="Zhang X."/>
            <person name="Li S."/>
            <person name="Yang H."/>
            <person name="Wang J."/>
            <person name="Wang J."/>
        </authorList>
    </citation>
    <scope>NUCLEOTIDE SEQUENCE [LARGE SCALE GENOMIC DNA]</scope>
</reference>
<dbReference type="GeneTree" id="ENSGT00980000198921"/>
<protein>
    <recommendedName>
        <fullName evidence="1">Transthyretin/hydroxyisourate hydrolase domain-containing protein</fullName>
    </recommendedName>
</protein>
<organism evidence="2 3">
    <name type="scientific">Ailuropoda melanoleuca</name>
    <name type="common">Giant panda</name>
    <dbReference type="NCBI Taxonomy" id="9646"/>
    <lineage>
        <taxon>Eukaryota</taxon>
        <taxon>Metazoa</taxon>
        <taxon>Chordata</taxon>
        <taxon>Craniata</taxon>
        <taxon>Vertebrata</taxon>
        <taxon>Euteleostomi</taxon>
        <taxon>Mammalia</taxon>
        <taxon>Eutheria</taxon>
        <taxon>Laurasiatheria</taxon>
        <taxon>Carnivora</taxon>
        <taxon>Caniformia</taxon>
        <taxon>Ursidae</taxon>
        <taxon>Ailuropoda</taxon>
    </lineage>
</organism>
<dbReference type="Proteomes" id="UP000008912">
    <property type="component" value="Unassembled WGS sequence"/>
</dbReference>
<proteinExistence type="predicted"/>
<reference evidence="2" key="3">
    <citation type="submission" date="2025-09" db="UniProtKB">
        <authorList>
            <consortium name="Ensembl"/>
        </authorList>
    </citation>
    <scope>IDENTIFICATION</scope>
</reference>
<reference evidence="2" key="2">
    <citation type="submission" date="2025-08" db="UniProtKB">
        <authorList>
            <consortium name="Ensembl"/>
        </authorList>
    </citation>
    <scope>IDENTIFICATION</scope>
</reference>
<dbReference type="InterPro" id="IPR023416">
    <property type="entry name" value="Transthyretin/HIU_hydrolase_d"/>
</dbReference>
<sequence>GISGKRELGPMHSFLSLYQGKVMELVSSPLTTHVLDTPSGFPAQGPYLHLFRKSYTDYDGCCPSLLAPGPLKAGNYKLSFDTKGYWKKRGAESFYSYVEVAFTITNETHRFCASLLLSLWSYITYQGS</sequence>
<feature type="domain" description="Transthyretin/hydroxyisourate hydrolase" evidence="1">
    <location>
        <begin position="30"/>
        <end position="127"/>
    </location>
</feature>
<dbReference type="InParanoid" id="A0A7N5PAY1"/>
<name>A0A7N5PAY1_AILME</name>